<name>E1IDE9_9CHLR</name>
<dbReference type="eggNOG" id="COG2172">
    <property type="taxonomic scope" value="Bacteria"/>
</dbReference>
<dbReference type="AlphaFoldDB" id="E1IDE9"/>
<dbReference type="Proteomes" id="UP000054010">
    <property type="component" value="Unassembled WGS sequence"/>
</dbReference>
<comment type="caution">
    <text evidence="2">The sequence shown here is derived from an EMBL/GenBank/DDBJ whole genome shotgun (WGS) entry which is preliminary data.</text>
</comment>
<reference evidence="2 3" key="1">
    <citation type="journal article" date="2011" name="J. Bacteriol.">
        <title>Draft genome sequence of the anoxygenic filamentous phototrophic bacterium Oscillochloris trichoides subsp. DG-6.</title>
        <authorList>
            <person name="Kuznetsov B.B."/>
            <person name="Ivanovsky R.N."/>
            <person name="Keppen O.I."/>
            <person name="Sukhacheva M.V."/>
            <person name="Bumazhkin B.K."/>
            <person name="Patutina E.O."/>
            <person name="Beletsky A.V."/>
            <person name="Mardanov A.V."/>
            <person name="Baslerov R.V."/>
            <person name="Panteleeva A.N."/>
            <person name="Kolganova T.V."/>
            <person name="Ravin N.V."/>
            <person name="Skryabin K.G."/>
        </authorList>
    </citation>
    <scope>NUCLEOTIDE SEQUENCE [LARGE SCALE GENOMIC DNA]</scope>
    <source>
        <strain evidence="2 3">DG-6</strain>
    </source>
</reference>
<keyword evidence="2" id="KW-0808">Transferase</keyword>
<keyword evidence="2" id="KW-0418">Kinase</keyword>
<dbReference type="GO" id="GO:0004674">
    <property type="term" value="F:protein serine/threonine kinase activity"/>
    <property type="evidence" value="ECO:0007669"/>
    <property type="project" value="UniProtKB-KW"/>
</dbReference>
<dbReference type="CDD" id="cd16934">
    <property type="entry name" value="HATPase_RsbT-like"/>
    <property type="match status" value="1"/>
</dbReference>
<gene>
    <name evidence="2" type="ORF">OSCT_1350</name>
</gene>
<keyword evidence="2" id="KW-0723">Serine/threonine-protein kinase</keyword>
<dbReference type="SUPFAM" id="SSF55874">
    <property type="entry name" value="ATPase domain of HSP90 chaperone/DNA topoisomerase II/histidine kinase"/>
    <property type="match status" value="1"/>
</dbReference>
<dbReference type="Pfam" id="PF02518">
    <property type="entry name" value="HATPase_c"/>
    <property type="match status" value="1"/>
</dbReference>
<dbReference type="STRING" id="765420.OSCT_1350"/>
<organism evidence="2 3">
    <name type="scientific">Oscillochloris trichoides DG-6</name>
    <dbReference type="NCBI Taxonomy" id="765420"/>
    <lineage>
        <taxon>Bacteria</taxon>
        <taxon>Bacillati</taxon>
        <taxon>Chloroflexota</taxon>
        <taxon>Chloroflexia</taxon>
        <taxon>Chloroflexales</taxon>
        <taxon>Chloroflexineae</taxon>
        <taxon>Oscillochloridaceae</taxon>
        <taxon>Oscillochloris</taxon>
    </lineage>
</organism>
<dbReference type="HOGENOM" id="CLU_129722_1_0_0"/>
<feature type="domain" description="Histidine kinase/HSP90-like ATPase" evidence="1">
    <location>
        <begin position="53"/>
        <end position="147"/>
    </location>
</feature>
<evidence type="ECO:0000259" key="1">
    <source>
        <dbReference type="Pfam" id="PF02518"/>
    </source>
</evidence>
<proteinExistence type="predicted"/>
<accession>E1IDE9</accession>
<evidence type="ECO:0000313" key="3">
    <source>
        <dbReference type="Proteomes" id="UP000054010"/>
    </source>
</evidence>
<evidence type="ECO:0000313" key="2">
    <source>
        <dbReference type="EMBL" id="EFO80826.1"/>
    </source>
</evidence>
<dbReference type="InterPro" id="IPR003594">
    <property type="entry name" value="HATPase_dom"/>
</dbReference>
<protein>
    <submittedName>
        <fullName evidence="2">Anti-sigma regulatory factor, serine/threonine protein kinase</fullName>
    </submittedName>
</protein>
<keyword evidence="3" id="KW-1185">Reference proteome</keyword>
<dbReference type="InterPro" id="IPR036890">
    <property type="entry name" value="HATPase_C_sf"/>
</dbReference>
<dbReference type="EMBL" id="ADVR01000040">
    <property type="protein sequence ID" value="EFO80826.1"/>
    <property type="molecule type" value="Genomic_DNA"/>
</dbReference>
<dbReference type="Gene3D" id="3.30.565.10">
    <property type="entry name" value="Histidine kinase-like ATPase, C-terminal domain"/>
    <property type="match status" value="1"/>
</dbReference>
<sequence length="161" mass="18122">MIRMFDRYTECWNRATDTTMEPVACPIRKEVDVYVAMSRGRVMAEHLGFKLVDRTRIEIVILELARNLLAHANGGLMTFQRVEHPVYGVGMAVEATDQGPGIVDIDLAMQDGYSTAQTLGAGLPGVRRLTDQFQIESQVGIGTRVYAVKWLQSSRRSIYER</sequence>